<accession>A0A1F6C657</accession>
<dbReference type="AlphaFoldDB" id="A0A1F6C657"/>
<evidence type="ECO:0000313" key="2">
    <source>
        <dbReference type="EMBL" id="OGG44583.1"/>
    </source>
</evidence>
<dbReference type="EMBL" id="MFKF01000399">
    <property type="protein sequence ID" value="OGG44583.1"/>
    <property type="molecule type" value="Genomic_DNA"/>
</dbReference>
<sequence>MQPQATVSWRPFEKEMGLQRGGDARRRAQRSFETAVTGELTKASEQGPPLDLHGAMRDPFGAHREYFRGNDYY</sequence>
<feature type="compositionally biased region" description="Basic and acidic residues" evidence="1">
    <location>
        <begin position="11"/>
        <end position="26"/>
    </location>
</feature>
<reference evidence="2 3" key="1">
    <citation type="journal article" date="2016" name="Nat. Commun.">
        <title>Thousands of microbial genomes shed light on interconnected biogeochemical processes in an aquifer system.</title>
        <authorList>
            <person name="Anantharaman K."/>
            <person name="Brown C.T."/>
            <person name="Hug L.A."/>
            <person name="Sharon I."/>
            <person name="Castelle C.J."/>
            <person name="Probst A.J."/>
            <person name="Thomas B.C."/>
            <person name="Singh A."/>
            <person name="Wilkins M.J."/>
            <person name="Karaoz U."/>
            <person name="Brodie E.L."/>
            <person name="Williams K.H."/>
            <person name="Hubbard S.S."/>
            <person name="Banfield J.F."/>
        </authorList>
    </citation>
    <scope>NUCLEOTIDE SEQUENCE [LARGE SCALE GENOMIC DNA]</scope>
    <source>
        <strain evidence="3">RIFCSPLOWO2_12_FULL_64_10</strain>
    </source>
</reference>
<name>A0A1F6C657_HANXR</name>
<dbReference type="Proteomes" id="UP000178606">
    <property type="component" value="Unassembled WGS sequence"/>
</dbReference>
<feature type="region of interest" description="Disordered" evidence="1">
    <location>
        <begin position="1"/>
        <end position="26"/>
    </location>
</feature>
<organism evidence="2 3">
    <name type="scientific">Handelsmanbacteria sp. (strain RIFCSPLOWO2_12_FULL_64_10)</name>
    <dbReference type="NCBI Taxonomy" id="1817868"/>
    <lineage>
        <taxon>Bacteria</taxon>
        <taxon>Candidatus Handelsmaniibacteriota</taxon>
    </lineage>
</organism>
<evidence type="ECO:0000256" key="1">
    <source>
        <dbReference type="SAM" id="MobiDB-lite"/>
    </source>
</evidence>
<comment type="caution">
    <text evidence="2">The sequence shown here is derived from an EMBL/GenBank/DDBJ whole genome shotgun (WGS) entry which is preliminary data.</text>
</comment>
<evidence type="ECO:0000313" key="3">
    <source>
        <dbReference type="Proteomes" id="UP000178606"/>
    </source>
</evidence>
<protein>
    <submittedName>
        <fullName evidence="2">Uncharacterized protein</fullName>
    </submittedName>
</protein>
<proteinExistence type="predicted"/>
<gene>
    <name evidence="2" type="ORF">A3F84_05485</name>
</gene>